<dbReference type="RefSeq" id="XP_043041729.1">
    <property type="nucleotide sequence ID" value="XM_043182176.1"/>
</dbReference>
<dbReference type="Gene3D" id="1.10.510.10">
    <property type="entry name" value="Transferase(Phosphotransferase) domain 1"/>
    <property type="match status" value="1"/>
</dbReference>
<evidence type="ECO:0000256" key="6">
    <source>
        <dbReference type="ARBA" id="ARBA00022840"/>
    </source>
</evidence>
<dbReference type="InterPro" id="IPR008271">
    <property type="entry name" value="Ser/Thr_kinase_AS"/>
</dbReference>
<evidence type="ECO:0000256" key="2">
    <source>
        <dbReference type="ARBA" id="ARBA00022527"/>
    </source>
</evidence>
<comment type="catalytic activity">
    <reaction evidence="7">
        <text>L-threonyl-[protein] + ATP = O-phospho-L-threonyl-[protein] + ADP + H(+)</text>
        <dbReference type="Rhea" id="RHEA:46608"/>
        <dbReference type="Rhea" id="RHEA-COMP:11060"/>
        <dbReference type="Rhea" id="RHEA-COMP:11605"/>
        <dbReference type="ChEBI" id="CHEBI:15378"/>
        <dbReference type="ChEBI" id="CHEBI:30013"/>
        <dbReference type="ChEBI" id="CHEBI:30616"/>
        <dbReference type="ChEBI" id="CHEBI:61977"/>
        <dbReference type="ChEBI" id="CHEBI:456216"/>
        <dbReference type="EC" id="2.7.11.11"/>
    </reaction>
</comment>
<sequence>MAPARATKRNASPTPPYPERSAKRRRTDRRAVKLVEVSGSMDQFGHFYTEKPEYKNEPPPTLKQPKTRRPAALFVGDMKYIKTIGHGSTCIVGVVESNRREYPLDKRGALFAVKIVRKCVFRTYEGGPPVPGNHENFKNVERLSLGCLPWNPFIAGLITTDTDDFNFYTFLEYFAGGSLEDVLDSGTLLPQPARFYFAGIALGVDFLHRQGLLHCDLKPDNILLCPSGYPVLTDFGIVRKIETLEEDPLEWYVLGTSPYMCPEMHEECKADPPRCSPTIIDWWAIGCTLFQTIVGHSPFDPKHDDSDSIVRRIVNRQFVRSISSLPLGPNGKDLLYRLLHEDPFKRIGANGNGIEEIQEHPWMENIEWDRLSRREYIAPLMKTGVPVQKQRHRDPLPRQLRVPELRIRKPPVHLAHDERLHPPVELYD</sequence>
<dbReference type="PROSITE" id="PS00108">
    <property type="entry name" value="PROTEIN_KINASE_ST"/>
    <property type="match status" value="1"/>
</dbReference>
<evidence type="ECO:0000256" key="7">
    <source>
        <dbReference type="ARBA" id="ARBA00047292"/>
    </source>
</evidence>
<name>A0A9P7VXW7_9AGAR</name>
<evidence type="ECO:0000259" key="10">
    <source>
        <dbReference type="PROSITE" id="PS50011"/>
    </source>
</evidence>
<evidence type="ECO:0000313" key="11">
    <source>
        <dbReference type="EMBL" id="KAG7448229.1"/>
    </source>
</evidence>
<keyword evidence="2" id="KW-0723">Serine/threonine-protein kinase</keyword>
<feature type="domain" description="Protein kinase" evidence="10">
    <location>
        <begin position="78"/>
        <end position="363"/>
    </location>
</feature>
<evidence type="ECO:0000256" key="3">
    <source>
        <dbReference type="ARBA" id="ARBA00022679"/>
    </source>
</evidence>
<evidence type="ECO:0000256" key="8">
    <source>
        <dbReference type="ARBA" id="ARBA00047454"/>
    </source>
</evidence>
<keyword evidence="6" id="KW-0067">ATP-binding</keyword>
<keyword evidence="12" id="KW-1185">Reference proteome</keyword>
<comment type="catalytic activity">
    <reaction evidence="8">
        <text>L-seryl-[protein] + ATP = O-phospho-L-seryl-[protein] + ADP + H(+)</text>
        <dbReference type="Rhea" id="RHEA:17989"/>
        <dbReference type="Rhea" id="RHEA-COMP:9863"/>
        <dbReference type="Rhea" id="RHEA-COMP:11604"/>
        <dbReference type="ChEBI" id="CHEBI:15378"/>
        <dbReference type="ChEBI" id="CHEBI:29999"/>
        <dbReference type="ChEBI" id="CHEBI:30616"/>
        <dbReference type="ChEBI" id="CHEBI:83421"/>
        <dbReference type="ChEBI" id="CHEBI:456216"/>
        <dbReference type="EC" id="2.7.11.11"/>
    </reaction>
</comment>
<dbReference type="InterPro" id="IPR011009">
    <property type="entry name" value="Kinase-like_dom_sf"/>
</dbReference>
<organism evidence="11 12">
    <name type="scientific">Guyanagaster necrorhizus</name>
    <dbReference type="NCBI Taxonomy" id="856835"/>
    <lineage>
        <taxon>Eukaryota</taxon>
        <taxon>Fungi</taxon>
        <taxon>Dikarya</taxon>
        <taxon>Basidiomycota</taxon>
        <taxon>Agaricomycotina</taxon>
        <taxon>Agaricomycetes</taxon>
        <taxon>Agaricomycetidae</taxon>
        <taxon>Agaricales</taxon>
        <taxon>Marasmiineae</taxon>
        <taxon>Physalacriaceae</taxon>
        <taxon>Guyanagaster</taxon>
    </lineage>
</organism>
<dbReference type="Pfam" id="PF00069">
    <property type="entry name" value="Pkinase"/>
    <property type="match status" value="1"/>
</dbReference>
<feature type="region of interest" description="Disordered" evidence="9">
    <location>
        <begin position="1"/>
        <end position="30"/>
    </location>
</feature>
<dbReference type="Gene3D" id="3.30.200.20">
    <property type="entry name" value="Phosphorylase Kinase, domain 1"/>
    <property type="match status" value="1"/>
</dbReference>
<comment type="caution">
    <text evidence="11">The sequence shown here is derived from an EMBL/GenBank/DDBJ whole genome shotgun (WGS) entry which is preliminary data.</text>
</comment>
<dbReference type="OrthoDB" id="10252171at2759"/>
<dbReference type="Proteomes" id="UP000812287">
    <property type="component" value="Unassembled WGS sequence"/>
</dbReference>
<evidence type="ECO:0000256" key="1">
    <source>
        <dbReference type="ARBA" id="ARBA00012444"/>
    </source>
</evidence>
<keyword evidence="4" id="KW-0547">Nucleotide-binding</keyword>
<evidence type="ECO:0000313" key="12">
    <source>
        <dbReference type="Proteomes" id="UP000812287"/>
    </source>
</evidence>
<dbReference type="PANTHER" id="PTHR24353">
    <property type="entry name" value="CYCLIC NUCLEOTIDE-DEPENDENT PROTEIN KINASE"/>
    <property type="match status" value="1"/>
</dbReference>
<evidence type="ECO:0000256" key="5">
    <source>
        <dbReference type="ARBA" id="ARBA00022777"/>
    </source>
</evidence>
<dbReference type="EC" id="2.7.11.11" evidence="1"/>
<dbReference type="GeneID" id="66104472"/>
<dbReference type="SMART" id="SM00220">
    <property type="entry name" value="S_TKc"/>
    <property type="match status" value="1"/>
</dbReference>
<dbReference type="EMBL" id="MU250530">
    <property type="protein sequence ID" value="KAG7448229.1"/>
    <property type="molecule type" value="Genomic_DNA"/>
</dbReference>
<proteinExistence type="predicted"/>
<dbReference type="GO" id="GO:0004691">
    <property type="term" value="F:cAMP-dependent protein kinase activity"/>
    <property type="evidence" value="ECO:0007669"/>
    <property type="project" value="UniProtKB-EC"/>
</dbReference>
<dbReference type="PROSITE" id="PS50011">
    <property type="entry name" value="PROTEIN_KINASE_DOM"/>
    <property type="match status" value="1"/>
</dbReference>
<protein>
    <recommendedName>
        <fullName evidence="1">cAMP-dependent protein kinase</fullName>
        <ecNumber evidence="1">2.7.11.11</ecNumber>
    </recommendedName>
</protein>
<keyword evidence="3" id="KW-0808">Transferase</keyword>
<evidence type="ECO:0000256" key="9">
    <source>
        <dbReference type="SAM" id="MobiDB-lite"/>
    </source>
</evidence>
<accession>A0A9P7VXW7</accession>
<dbReference type="SUPFAM" id="SSF56112">
    <property type="entry name" value="Protein kinase-like (PK-like)"/>
    <property type="match status" value="1"/>
</dbReference>
<evidence type="ECO:0000256" key="4">
    <source>
        <dbReference type="ARBA" id="ARBA00022741"/>
    </source>
</evidence>
<dbReference type="AlphaFoldDB" id="A0A9P7VXW7"/>
<gene>
    <name evidence="11" type="ORF">BT62DRAFT_760174</name>
</gene>
<keyword evidence="5 11" id="KW-0418">Kinase</keyword>
<dbReference type="GO" id="GO:0005524">
    <property type="term" value="F:ATP binding"/>
    <property type="evidence" value="ECO:0007669"/>
    <property type="project" value="UniProtKB-KW"/>
</dbReference>
<reference evidence="11" key="1">
    <citation type="submission" date="2020-11" db="EMBL/GenBank/DDBJ databases">
        <title>Adaptations for nitrogen fixation in a non-lichenized fungal sporocarp promotes dispersal by wood-feeding termites.</title>
        <authorList>
            <consortium name="DOE Joint Genome Institute"/>
            <person name="Koch R.A."/>
            <person name="Yoon G."/>
            <person name="Arayal U."/>
            <person name="Lail K."/>
            <person name="Amirebrahimi M."/>
            <person name="Labutti K."/>
            <person name="Lipzen A."/>
            <person name="Riley R."/>
            <person name="Barry K."/>
            <person name="Henrissat B."/>
            <person name="Grigoriev I.V."/>
            <person name="Herr J.R."/>
            <person name="Aime M.C."/>
        </authorList>
    </citation>
    <scope>NUCLEOTIDE SEQUENCE</scope>
    <source>
        <strain evidence="11">MCA 3950</strain>
    </source>
</reference>
<dbReference type="InterPro" id="IPR000719">
    <property type="entry name" value="Prot_kinase_dom"/>
</dbReference>